<accession>A0A445CKQ8</accession>
<dbReference type="Proteomes" id="UP000289738">
    <property type="component" value="Chromosome A06"/>
</dbReference>
<protein>
    <submittedName>
        <fullName evidence="1">Uncharacterized protein</fullName>
    </submittedName>
</protein>
<evidence type="ECO:0000313" key="2">
    <source>
        <dbReference type="Proteomes" id="UP000289738"/>
    </source>
</evidence>
<dbReference type="EMBL" id="SDMP01000006">
    <property type="protein sequence ID" value="RYR51483.1"/>
    <property type="molecule type" value="Genomic_DNA"/>
</dbReference>
<reference evidence="1 2" key="1">
    <citation type="submission" date="2019-01" db="EMBL/GenBank/DDBJ databases">
        <title>Sequencing of cultivated peanut Arachis hypogaea provides insights into genome evolution and oil improvement.</title>
        <authorList>
            <person name="Chen X."/>
        </authorList>
    </citation>
    <scope>NUCLEOTIDE SEQUENCE [LARGE SCALE GENOMIC DNA]</scope>
    <source>
        <strain evidence="2">cv. Fuhuasheng</strain>
        <tissue evidence="1">Leaves</tissue>
    </source>
</reference>
<dbReference type="AlphaFoldDB" id="A0A445CKQ8"/>
<organism evidence="1 2">
    <name type="scientific">Arachis hypogaea</name>
    <name type="common">Peanut</name>
    <dbReference type="NCBI Taxonomy" id="3818"/>
    <lineage>
        <taxon>Eukaryota</taxon>
        <taxon>Viridiplantae</taxon>
        <taxon>Streptophyta</taxon>
        <taxon>Embryophyta</taxon>
        <taxon>Tracheophyta</taxon>
        <taxon>Spermatophyta</taxon>
        <taxon>Magnoliopsida</taxon>
        <taxon>eudicotyledons</taxon>
        <taxon>Gunneridae</taxon>
        <taxon>Pentapetalae</taxon>
        <taxon>rosids</taxon>
        <taxon>fabids</taxon>
        <taxon>Fabales</taxon>
        <taxon>Fabaceae</taxon>
        <taxon>Papilionoideae</taxon>
        <taxon>50 kb inversion clade</taxon>
        <taxon>dalbergioids sensu lato</taxon>
        <taxon>Dalbergieae</taxon>
        <taxon>Pterocarpus clade</taxon>
        <taxon>Arachis</taxon>
    </lineage>
</organism>
<keyword evidence="2" id="KW-1185">Reference proteome</keyword>
<name>A0A445CKQ8_ARAHY</name>
<sequence length="72" mass="8104">MESDMQIRLVFEGHGTIVEVVLLKDKRTSGRQGLVFVNKDVELCCGGIAYAVTNYSSHDFSFIPEAREVRKL</sequence>
<gene>
    <name evidence="1" type="ORF">Ahy_A06g026501</name>
</gene>
<evidence type="ECO:0000313" key="1">
    <source>
        <dbReference type="EMBL" id="RYR51483.1"/>
    </source>
</evidence>
<proteinExistence type="predicted"/>
<comment type="caution">
    <text evidence="1">The sequence shown here is derived from an EMBL/GenBank/DDBJ whole genome shotgun (WGS) entry which is preliminary data.</text>
</comment>